<dbReference type="InterPro" id="IPR013833">
    <property type="entry name" value="Cyt_c_oxidase_su3_a-hlx"/>
</dbReference>
<accession>A0A2H0LU58</accession>
<evidence type="ECO:0000256" key="9">
    <source>
        <dbReference type="ARBA" id="ARBA00025694"/>
    </source>
</evidence>
<dbReference type="InterPro" id="IPR000298">
    <property type="entry name" value="Cyt_c_oxidase-like_su3"/>
</dbReference>
<dbReference type="PROSITE" id="PS50253">
    <property type="entry name" value="COX3"/>
    <property type="match status" value="1"/>
</dbReference>
<dbReference type="GO" id="GO:0019646">
    <property type="term" value="P:aerobic electron transport chain"/>
    <property type="evidence" value="ECO:0007669"/>
    <property type="project" value="InterPro"/>
</dbReference>
<name>A0A2H0LU58_9BACT</name>
<dbReference type="SUPFAM" id="SSF81452">
    <property type="entry name" value="Cytochrome c oxidase subunit III-like"/>
    <property type="match status" value="1"/>
</dbReference>
<evidence type="ECO:0000256" key="3">
    <source>
        <dbReference type="ARBA" id="ARBA00011700"/>
    </source>
</evidence>
<reference evidence="17 18" key="1">
    <citation type="submission" date="2017-09" db="EMBL/GenBank/DDBJ databases">
        <title>Depth-based differentiation of microbial function through sediment-hosted aquifers and enrichment of novel symbionts in the deep terrestrial subsurface.</title>
        <authorList>
            <person name="Probst A.J."/>
            <person name="Ladd B."/>
            <person name="Jarett J.K."/>
            <person name="Geller-Mcgrath D.E."/>
            <person name="Sieber C.M."/>
            <person name="Emerson J.B."/>
            <person name="Anantharaman K."/>
            <person name="Thomas B.C."/>
            <person name="Malmstrom R."/>
            <person name="Stieglmeier M."/>
            <person name="Klingl A."/>
            <person name="Woyke T."/>
            <person name="Ryan C.M."/>
            <person name="Banfield J.F."/>
        </authorList>
    </citation>
    <scope>NUCLEOTIDE SEQUENCE [LARGE SCALE GENOMIC DNA]</scope>
    <source>
        <strain evidence="17">CG11_big_fil_rev_8_21_14_0_20_45_26</strain>
    </source>
</reference>
<dbReference type="Gene3D" id="1.20.120.80">
    <property type="entry name" value="Cytochrome c oxidase, subunit III, four-helix bundle"/>
    <property type="match status" value="1"/>
</dbReference>
<evidence type="ECO:0000256" key="5">
    <source>
        <dbReference type="ARBA" id="ARBA00022475"/>
    </source>
</evidence>
<evidence type="ECO:0000256" key="10">
    <source>
        <dbReference type="ARBA" id="ARBA00030072"/>
    </source>
</evidence>
<dbReference type="Proteomes" id="UP000230859">
    <property type="component" value="Unassembled WGS sequence"/>
</dbReference>
<evidence type="ECO:0000256" key="8">
    <source>
        <dbReference type="ARBA" id="ARBA00023136"/>
    </source>
</evidence>
<proteinExistence type="inferred from homology"/>
<dbReference type="CDD" id="cd00386">
    <property type="entry name" value="Heme_Cu_Oxidase_III_like"/>
    <property type="match status" value="1"/>
</dbReference>
<evidence type="ECO:0000256" key="6">
    <source>
        <dbReference type="ARBA" id="ARBA00022692"/>
    </source>
</evidence>
<evidence type="ECO:0000256" key="2">
    <source>
        <dbReference type="ARBA" id="ARBA00010581"/>
    </source>
</evidence>
<evidence type="ECO:0000256" key="15">
    <source>
        <dbReference type="SAM" id="Phobius"/>
    </source>
</evidence>
<feature type="transmembrane region" description="Helical" evidence="15">
    <location>
        <begin position="89"/>
        <end position="109"/>
    </location>
</feature>
<dbReference type="PANTHER" id="PTHR11403">
    <property type="entry name" value="CYTOCHROME C OXIDASE SUBUNIT III"/>
    <property type="match status" value="1"/>
</dbReference>
<evidence type="ECO:0000256" key="14">
    <source>
        <dbReference type="RuleBase" id="RU003376"/>
    </source>
</evidence>
<evidence type="ECO:0000256" key="12">
    <source>
        <dbReference type="ARBA" id="ARBA00032189"/>
    </source>
</evidence>
<feature type="transmembrane region" description="Helical" evidence="15">
    <location>
        <begin position="20"/>
        <end position="41"/>
    </location>
</feature>
<dbReference type="InterPro" id="IPR035973">
    <property type="entry name" value="Cyt_c_oxidase_su3-like_sf"/>
</dbReference>
<gene>
    <name evidence="17" type="ORF">COV74_02510</name>
</gene>
<keyword evidence="5" id="KW-1003">Cell membrane</keyword>
<dbReference type="AlphaFoldDB" id="A0A2H0LU58"/>
<comment type="similarity">
    <text evidence="2 14">Belongs to the cytochrome c oxidase subunit 3 family.</text>
</comment>
<feature type="transmembrane region" description="Helical" evidence="15">
    <location>
        <begin position="174"/>
        <end position="192"/>
    </location>
</feature>
<evidence type="ECO:0000256" key="13">
    <source>
        <dbReference type="ARBA" id="ARBA00032717"/>
    </source>
</evidence>
<comment type="function">
    <text evidence="9">Cytochrome bo(3) ubiquinol terminal oxidase is the component of the aerobic respiratory chain of E.coli that predominates when cells are grown at high aeration. Has proton pump activity across the membrane in addition to electron transfer, pumping 2 protons/electron.</text>
</comment>
<dbReference type="PANTHER" id="PTHR11403:SF2">
    <property type="entry name" value="CYTOCHROME BO(3) UBIQUINOL OXIDASE SUBUNIT 3"/>
    <property type="match status" value="1"/>
</dbReference>
<evidence type="ECO:0000256" key="4">
    <source>
        <dbReference type="ARBA" id="ARBA00014687"/>
    </source>
</evidence>
<dbReference type="InterPro" id="IPR024791">
    <property type="entry name" value="Cyt_c/ubiquinol_Oxase_su3"/>
</dbReference>
<dbReference type="GO" id="GO:0005886">
    <property type="term" value="C:plasma membrane"/>
    <property type="evidence" value="ECO:0007669"/>
    <property type="project" value="UniProtKB-SubCell"/>
</dbReference>
<dbReference type="GO" id="GO:0004129">
    <property type="term" value="F:cytochrome-c oxidase activity"/>
    <property type="evidence" value="ECO:0007669"/>
    <property type="project" value="InterPro"/>
</dbReference>
<organism evidence="17 18">
    <name type="scientific">Candidatus Abzuiibacterium crystallinum</name>
    <dbReference type="NCBI Taxonomy" id="1974748"/>
    <lineage>
        <taxon>Bacteria</taxon>
        <taxon>Pseudomonadati</taxon>
        <taxon>Candidatus Omnitrophota</taxon>
        <taxon>Candidatus Abzuiibacterium</taxon>
    </lineage>
</organism>
<dbReference type="EMBL" id="PCVY01000022">
    <property type="protein sequence ID" value="PIQ87035.1"/>
    <property type="molecule type" value="Genomic_DNA"/>
</dbReference>
<evidence type="ECO:0000313" key="17">
    <source>
        <dbReference type="EMBL" id="PIQ87035.1"/>
    </source>
</evidence>
<dbReference type="Pfam" id="PF00510">
    <property type="entry name" value="COX3"/>
    <property type="match status" value="1"/>
</dbReference>
<evidence type="ECO:0000256" key="7">
    <source>
        <dbReference type="ARBA" id="ARBA00022989"/>
    </source>
</evidence>
<evidence type="ECO:0000313" key="18">
    <source>
        <dbReference type="Proteomes" id="UP000230859"/>
    </source>
</evidence>
<protein>
    <recommendedName>
        <fullName evidence="4">Cytochrome bo(3) ubiquinol oxidase subunit 3</fullName>
    </recommendedName>
    <alternativeName>
        <fullName evidence="12">Cytochrome o ubiquinol oxidase subunit 3</fullName>
    </alternativeName>
    <alternativeName>
        <fullName evidence="10">Oxidase bo(3) subunit 3</fullName>
    </alternativeName>
    <alternativeName>
        <fullName evidence="13">Ubiquinol oxidase polypeptide III</fullName>
    </alternativeName>
    <alternativeName>
        <fullName evidence="11">Ubiquinol oxidase subunit 3</fullName>
    </alternativeName>
</protein>
<feature type="transmembrane region" description="Helical" evidence="15">
    <location>
        <begin position="53"/>
        <end position="77"/>
    </location>
</feature>
<evidence type="ECO:0000256" key="11">
    <source>
        <dbReference type="ARBA" id="ARBA00031884"/>
    </source>
</evidence>
<keyword evidence="6 14" id="KW-0812">Transmembrane</keyword>
<dbReference type="FunFam" id="1.20.120.80:FF:000001">
    <property type="entry name" value="Cytochrome (Ubi)quinol oxidase subunit III"/>
    <property type="match status" value="1"/>
</dbReference>
<sequence length="193" mass="21553">MEQVESHIGQMGVDSRKLGVWLFLASEIMFFTGLIGAYIVLRFAHLQEWPHPGAVLNIPLTGFNTFLLICSSATLVLGLAAGQRGYREGLQVGLFLTILLGSLFLLIQMKEYSILIHEGLTISSSMYGSCFFTLTGFHGAHVLVGVIWLIVVFIRSMQGKYTPEDSMGVECVGLYWHFVDLVWIILFTIVYLI</sequence>
<comment type="caution">
    <text evidence="17">The sequence shown here is derived from an EMBL/GenBank/DDBJ whole genome shotgun (WGS) entry which is preliminary data.</text>
</comment>
<evidence type="ECO:0000256" key="1">
    <source>
        <dbReference type="ARBA" id="ARBA00004651"/>
    </source>
</evidence>
<evidence type="ECO:0000259" key="16">
    <source>
        <dbReference type="PROSITE" id="PS50253"/>
    </source>
</evidence>
<comment type="subcellular location">
    <subcellularLocation>
        <location evidence="1 14">Cell membrane</location>
        <topology evidence="1 14">Multi-pass membrane protein</topology>
    </subcellularLocation>
</comment>
<keyword evidence="8 15" id="KW-0472">Membrane</keyword>
<feature type="domain" description="Heme-copper oxidase subunit III family profile" evidence="16">
    <location>
        <begin position="1"/>
        <end position="193"/>
    </location>
</feature>
<keyword evidence="7 15" id="KW-1133">Transmembrane helix</keyword>
<feature type="transmembrane region" description="Helical" evidence="15">
    <location>
        <begin position="130"/>
        <end position="154"/>
    </location>
</feature>
<comment type="subunit">
    <text evidence="3">Heterooctamer of two A chains, two B chains, two C chains and two D chains.</text>
</comment>